<evidence type="ECO:0000313" key="1">
    <source>
        <dbReference type="EMBL" id="EDO04630.1"/>
    </source>
</evidence>
<sequence length="121" mass="14213">MAMTRIEWFDDISRILWYGEMESADEHEYENVSINQTRLATALCRDLDVTASCSPSLNLKNEILYCCPVDENLATTRTMKMLYIKLKIELYRTTTSISLYQVFAEYKLTDCYYRPDMCNMA</sequence>
<organism evidence="1 2">
    <name type="scientific">Sclerotinia sclerotiorum (strain ATCC 18683 / 1980 / Ss-1)</name>
    <name type="common">White mold</name>
    <name type="synonym">Whetzelinia sclerotiorum</name>
    <dbReference type="NCBI Taxonomy" id="665079"/>
    <lineage>
        <taxon>Eukaryota</taxon>
        <taxon>Fungi</taxon>
        <taxon>Dikarya</taxon>
        <taxon>Ascomycota</taxon>
        <taxon>Pezizomycotina</taxon>
        <taxon>Leotiomycetes</taxon>
        <taxon>Helotiales</taxon>
        <taxon>Sclerotiniaceae</taxon>
        <taxon>Sclerotinia</taxon>
    </lineage>
</organism>
<evidence type="ECO:0000313" key="2">
    <source>
        <dbReference type="Proteomes" id="UP000001312"/>
    </source>
</evidence>
<dbReference type="RefSeq" id="XP_001591667.1">
    <property type="nucleotide sequence ID" value="XM_001591617.1"/>
</dbReference>
<dbReference type="Proteomes" id="UP000001312">
    <property type="component" value="Unassembled WGS sequence"/>
</dbReference>
<dbReference type="GeneID" id="5488214"/>
<name>A7EP64_SCLS1</name>
<reference evidence="2" key="1">
    <citation type="journal article" date="2011" name="PLoS Genet.">
        <title>Genomic analysis of the necrotrophic fungal pathogens Sclerotinia sclerotiorum and Botrytis cinerea.</title>
        <authorList>
            <person name="Amselem J."/>
            <person name="Cuomo C.A."/>
            <person name="van Kan J.A."/>
            <person name="Viaud M."/>
            <person name="Benito E.P."/>
            <person name="Couloux A."/>
            <person name="Coutinho P.M."/>
            <person name="de Vries R.P."/>
            <person name="Dyer P.S."/>
            <person name="Fillinger S."/>
            <person name="Fournier E."/>
            <person name="Gout L."/>
            <person name="Hahn M."/>
            <person name="Kohn L."/>
            <person name="Lapalu N."/>
            <person name="Plummer K.M."/>
            <person name="Pradier J.M."/>
            <person name="Quevillon E."/>
            <person name="Sharon A."/>
            <person name="Simon A."/>
            <person name="ten Have A."/>
            <person name="Tudzynski B."/>
            <person name="Tudzynski P."/>
            <person name="Wincker P."/>
            <person name="Andrew M."/>
            <person name="Anthouard V."/>
            <person name="Beever R.E."/>
            <person name="Beffa R."/>
            <person name="Benoit I."/>
            <person name="Bouzid O."/>
            <person name="Brault B."/>
            <person name="Chen Z."/>
            <person name="Choquer M."/>
            <person name="Collemare J."/>
            <person name="Cotton P."/>
            <person name="Danchin E.G."/>
            <person name="Da Silva C."/>
            <person name="Gautier A."/>
            <person name="Giraud C."/>
            <person name="Giraud T."/>
            <person name="Gonzalez C."/>
            <person name="Grossetete S."/>
            <person name="Guldener U."/>
            <person name="Henrissat B."/>
            <person name="Howlett B.J."/>
            <person name="Kodira C."/>
            <person name="Kretschmer M."/>
            <person name="Lappartient A."/>
            <person name="Leroch M."/>
            <person name="Levis C."/>
            <person name="Mauceli E."/>
            <person name="Neuveglise C."/>
            <person name="Oeser B."/>
            <person name="Pearson M."/>
            <person name="Poulain J."/>
            <person name="Poussereau N."/>
            <person name="Quesneville H."/>
            <person name="Rascle C."/>
            <person name="Schumacher J."/>
            <person name="Segurens B."/>
            <person name="Sexton A."/>
            <person name="Silva E."/>
            <person name="Sirven C."/>
            <person name="Soanes D.M."/>
            <person name="Talbot N.J."/>
            <person name="Templeton M."/>
            <person name="Yandava C."/>
            <person name="Yarden O."/>
            <person name="Zeng Q."/>
            <person name="Rollins J.A."/>
            <person name="Lebrun M.H."/>
            <person name="Dickman M."/>
        </authorList>
    </citation>
    <scope>NUCLEOTIDE SEQUENCE [LARGE SCALE GENOMIC DNA]</scope>
    <source>
        <strain evidence="2">ATCC 18683 / 1980 / Ss-1</strain>
    </source>
</reference>
<dbReference type="EMBL" id="CH476629">
    <property type="protein sequence ID" value="EDO04630.1"/>
    <property type="molecule type" value="Genomic_DNA"/>
</dbReference>
<accession>A7EP64</accession>
<dbReference type="InParanoid" id="A7EP64"/>
<protein>
    <submittedName>
        <fullName evidence="1">Uncharacterized protein</fullName>
    </submittedName>
</protein>
<dbReference type="KEGG" id="ssl:SS1G_07113"/>
<dbReference type="AlphaFoldDB" id="A7EP64"/>
<proteinExistence type="predicted"/>
<dbReference type="HOGENOM" id="CLU_2039468_0_0_1"/>
<gene>
    <name evidence="1" type="ORF">SS1G_07113</name>
</gene>
<keyword evidence="2" id="KW-1185">Reference proteome</keyword>